<protein>
    <submittedName>
        <fullName evidence="1">Uncharacterized protein</fullName>
    </submittedName>
</protein>
<proteinExistence type="predicted"/>
<reference evidence="1" key="1">
    <citation type="journal article" date="2015" name="Nature">
        <title>Complex archaea that bridge the gap between prokaryotes and eukaryotes.</title>
        <authorList>
            <person name="Spang A."/>
            <person name="Saw J.H."/>
            <person name="Jorgensen S.L."/>
            <person name="Zaremba-Niedzwiedzka K."/>
            <person name="Martijn J."/>
            <person name="Lind A.E."/>
            <person name="van Eijk R."/>
            <person name="Schleper C."/>
            <person name="Guy L."/>
            <person name="Ettema T.J."/>
        </authorList>
    </citation>
    <scope>NUCLEOTIDE SEQUENCE</scope>
</reference>
<comment type="caution">
    <text evidence="1">The sequence shown here is derived from an EMBL/GenBank/DDBJ whole genome shotgun (WGS) entry which is preliminary data.</text>
</comment>
<sequence>MLLASKRFLLFNTVPTATVTDIQEISLKPLHGRSVEYVGSGETDYFDPVLDSQGSITHEVLSFGRLMDPTINLDNHLKVWAVEIDDIGGKNVLLAEVETARMLLQESPHLLLDGSRTGPHLMSSIL</sequence>
<accession>A0A0F9JK85</accession>
<organism evidence="1">
    <name type="scientific">marine sediment metagenome</name>
    <dbReference type="NCBI Taxonomy" id="412755"/>
    <lineage>
        <taxon>unclassified sequences</taxon>
        <taxon>metagenomes</taxon>
        <taxon>ecological metagenomes</taxon>
    </lineage>
</organism>
<name>A0A0F9JK85_9ZZZZ</name>
<gene>
    <name evidence="1" type="ORF">LCGC14_1815040</name>
</gene>
<dbReference type="AlphaFoldDB" id="A0A0F9JK85"/>
<evidence type="ECO:0000313" key="1">
    <source>
        <dbReference type="EMBL" id="KKL99372.1"/>
    </source>
</evidence>
<dbReference type="EMBL" id="LAZR01017692">
    <property type="protein sequence ID" value="KKL99372.1"/>
    <property type="molecule type" value="Genomic_DNA"/>
</dbReference>